<evidence type="ECO:0000313" key="4">
    <source>
        <dbReference type="Proteomes" id="UP000287651"/>
    </source>
</evidence>
<proteinExistence type="predicted"/>
<accession>A0A427AN61</accession>
<evidence type="ECO:0000256" key="2">
    <source>
        <dbReference type="SAM" id="MobiDB-lite"/>
    </source>
</evidence>
<evidence type="ECO:0000256" key="1">
    <source>
        <dbReference type="SAM" id="Coils"/>
    </source>
</evidence>
<evidence type="ECO:0000313" key="3">
    <source>
        <dbReference type="EMBL" id="RRT77662.1"/>
    </source>
</evidence>
<feature type="compositionally biased region" description="Basic and acidic residues" evidence="2">
    <location>
        <begin position="17"/>
        <end position="42"/>
    </location>
</feature>
<comment type="caution">
    <text evidence="3">The sequence shown here is derived from an EMBL/GenBank/DDBJ whole genome shotgun (WGS) entry which is preliminary data.</text>
</comment>
<gene>
    <name evidence="3" type="ORF">B296_00018685</name>
</gene>
<reference evidence="3 4" key="1">
    <citation type="journal article" date="2014" name="Agronomy (Basel)">
        <title>A Draft Genome Sequence for Ensete ventricosum, the Drought-Tolerant Tree Against Hunger.</title>
        <authorList>
            <person name="Harrison J."/>
            <person name="Moore K.A."/>
            <person name="Paszkiewicz K."/>
            <person name="Jones T."/>
            <person name="Grant M."/>
            <person name="Ambacheew D."/>
            <person name="Muzemil S."/>
            <person name="Studholme D.J."/>
        </authorList>
    </citation>
    <scope>NUCLEOTIDE SEQUENCE [LARGE SCALE GENOMIC DNA]</scope>
</reference>
<dbReference type="Proteomes" id="UP000287651">
    <property type="component" value="Unassembled WGS sequence"/>
</dbReference>
<dbReference type="EMBL" id="AMZH03001871">
    <property type="protein sequence ID" value="RRT77662.1"/>
    <property type="molecule type" value="Genomic_DNA"/>
</dbReference>
<feature type="region of interest" description="Disordered" evidence="2">
    <location>
        <begin position="1"/>
        <end position="42"/>
    </location>
</feature>
<protein>
    <submittedName>
        <fullName evidence="3">Uncharacterized protein</fullName>
    </submittedName>
</protein>
<keyword evidence="1" id="KW-0175">Coiled coil</keyword>
<feature type="coiled-coil region" evidence="1">
    <location>
        <begin position="144"/>
        <end position="171"/>
    </location>
</feature>
<organism evidence="3 4">
    <name type="scientific">Ensete ventricosum</name>
    <name type="common">Abyssinian banana</name>
    <name type="synonym">Musa ensete</name>
    <dbReference type="NCBI Taxonomy" id="4639"/>
    <lineage>
        <taxon>Eukaryota</taxon>
        <taxon>Viridiplantae</taxon>
        <taxon>Streptophyta</taxon>
        <taxon>Embryophyta</taxon>
        <taxon>Tracheophyta</taxon>
        <taxon>Spermatophyta</taxon>
        <taxon>Magnoliopsida</taxon>
        <taxon>Liliopsida</taxon>
        <taxon>Zingiberales</taxon>
        <taxon>Musaceae</taxon>
        <taxon>Ensete</taxon>
    </lineage>
</organism>
<feature type="compositionally biased region" description="Basic residues" evidence="2">
    <location>
        <begin position="1"/>
        <end position="11"/>
    </location>
</feature>
<dbReference type="AlphaFoldDB" id="A0A427AN61"/>
<name>A0A427AN61_ENSVE</name>
<sequence length="231" mass="25975">MKVTFSKRPKKAAPEGTSERANRGKGKELAKVAESPDHPPIERELCEVDDRGGKDRYFIAQISKLPWPEAKGLLKPRWPNLIVGSQVWTDGSLATEYMRVALHPSLTKQLYEASSKELMDRAAKSAVWVPKNRKLKLDVSPEAMAAIKRQATELSVELERLKAAVGESKQRCKVHKLAANSTHGKLKDFWESWHRLEDEVLSLTRDAEVLWSEQKTGGDKVVVDYKGSQGF</sequence>